<dbReference type="Pfam" id="PF00480">
    <property type="entry name" value="ROK"/>
    <property type="match status" value="1"/>
</dbReference>
<dbReference type="GO" id="GO:0004340">
    <property type="term" value="F:glucokinase activity"/>
    <property type="evidence" value="ECO:0007669"/>
    <property type="project" value="UniProtKB-EC"/>
</dbReference>
<gene>
    <name evidence="2" type="ORF">ABID47_002141</name>
</gene>
<keyword evidence="3" id="KW-1185">Reference proteome</keyword>
<proteinExistence type="inferred from homology"/>
<dbReference type="Proteomes" id="UP001549098">
    <property type="component" value="Unassembled WGS sequence"/>
</dbReference>
<dbReference type="EC" id="2.7.1.2" evidence="2"/>
<comment type="caution">
    <text evidence="2">The sequence shown here is derived from an EMBL/GenBank/DDBJ whole genome shotgun (WGS) entry which is preliminary data.</text>
</comment>
<accession>A0ABV2F1B6</accession>
<dbReference type="RefSeq" id="WP_354496485.1">
    <property type="nucleotide sequence ID" value="NZ_JBEPLV010000002.1"/>
</dbReference>
<dbReference type="PANTHER" id="PTHR18964:SF149">
    <property type="entry name" value="BIFUNCTIONAL UDP-N-ACETYLGLUCOSAMINE 2-EPIMERASE_N-ACETYLMANNOSAMINE KINASE"/>
    <property type="match status" value="1"/>
</dbReference>
<evidence type="ECO:0000313" key="3">
    <source>
        <dbReference type="Proteomes" id="UP001549098"/>
    </source>
</evidence>
<dbReference type="SUPFAM" id="SSF53067">
    <property type="entry name" value="Actin-like ATPase domain"/>
    <property type="match status" value="1"/>
</dbReference>
<protein>
    <submittedName>
        <fullName evidence="2">Glucokinase</fullName>
        <ecNumber evidence="2">2.7.1.2</ecNumber>
    </submittedName>
</protein>
<comment type="similarity">
    <text evidence="1">Belongs to the ROK (NagC/XylR) family.</text>
</comment>
<dbReference type="PANTHER" id="PTHR18964">
    <property type="entry name" value="ROK (REPRESSOR, ORF, KINASE) FAMILY"/>
    <property type="match status" value="1"/>
</dbReference>
<reference evidence="2 3" key="1">
    <citation type="submission" date="2024-06" db="EMBL/GenBank/DDBJ databases">
        <title>Genomic Encyclopedia of Type Strains, Phase IV (KMG-IV): sequencing the most valuable type-strain genomes for metagenomic binning, comparative biology and taxonomic classification.</title>
        <authorList>
            <person name="Goeker M."/>
        </authorList>
    </citation>
    <scope>NUCLEOTIDE SEQUENCE [LARGE SCALE GENOMIC DNA]</scope>
    <source>
        <strain evidence="2 3">DSM 17253</strain>
    </source>
</reference>
<dbReference type="EMBL" id="JBEPLV010000002">
    <property type="protein sequence ID" value="MET3545530.1"/>
    <property type="molecule type" value="Genomic_DNA"/>
</dbReference>
<sequence>MKRNNAQLSQAEQLYGVGVDIGGTKIMILIANQAGDIVHRKKVNTSSEFDVISEHIKESLRAAGISLDQVAAMGFGVPGITNSEEGSVIEAPALQWDHVPFRECMQRYFDKPIFVDNDVNCTALGEKWLGSAKNSEDFVVVAIGTGVGSAIMANGSLVKGSNYMAGEVAYLVVEQDMLGDRVNAFGDFGQFEKKISGVALSQYGALPHELFEQYARGDEKSKGIIQQFVTDLSIGIANMVSLLNPQKVILCGGVSQSLEPVLELIRSTVSSLTPIPTSIELTSIGEEAGAIGAVALAFEKAGMDLNRGDWHENAYRTQLS</sequence>
<dbReference type="InterPro" id="IPR043129">
    <property type="entry name" value="ATPase_NBD"/>
</dbReference>
<organism evidence="2 3">
    <name type="scientific">Paenibacillus favisporus</name>
    <dbReference type="NCBI Taxonomy" id="221028"/>
    <lineage>
        <taxon>Bacteria</taxon>
        <taxon>Bacillati</taxon>
        <taxon>Bacillota</taxon>
        <taxon>Bacilli</taxon>
        <taxon>Bacillales</taxon>
        <taxon>Paenibacillaceae</taxon>
        <taxon>Paenibacillus</taxon>
    </lineage>
</organism>
<dbReference type="InterPro" id="IPR000600">
    <property type="entry name" value="ROK"/>
</dbReference>
<keyword evidence="2" id="KW-0808">Transferase</keyword>
<name>A0ABV2F1B6_9BACL</name>
<evidence type="ECO:0000313" key="2">
    <source>
        <dbReference type="EMBL" id="MET3545530.1"/>
    </source>
</evidence>
<evidence type="ECO:0000256" key="1">
    <source>
        <dbReference type="ARBA" id="ARBA00006479"/>
    </source>
</evidence>
<dbReference type="Gene3D" id="3.30.420.40">
    <property type="match status" value="2"/>
</dbReference>